<evidence type="ECO:0000259" key="4">
    <source>
        <dbReference type="PROSITE" id="PS51232"/>
    </source>
</evidence>
<feature type="compositionally biased region" description="Polar residues" evidence="3">
    <location>
        <begin position="533"/>
        <end position="544"/>
    </location>
</feature>
<keyword evidence="6" id="KW-1185">Reference proteome</keyword>
<dbReference type="Pfam" id="PF02181">
    <property type="entry name" value="FH2"/>
    <property type="match status" value="1"/>
</dbReference>
<feature type="compositionally biased region" description="Basic and acidic residues" evidence="3">
    <location>
        <begin position="1048"/>
        <end position="1063"/>
    </location>
</feature>
<dbReference type="GO" id="GO:0005737">
    <property type="term" value="C:cytoplasm"/>
    <property type="evidence" value="ECO:0007669"/>
    <property type="project" value="TreeGrafter"/>
</dbReference>
<feature type="compositionally biased region" description="Basic and acidic residues" evidence="3">
    <location>
        <begin position="550"/>
        <end position="571"/>
    </location>
</feature>
<feature type="compositionally biased region" description="Polar residues" evidence="3">
    <location>
        <begin position="317"/>
        <end position="337"/>
    </location>
</feature>
<dbReference type="PROSITE" id="PS51444">
    <property type="entry name" value="FH2"/>
    <property type="match status" value="1"/>
</dbReference>
<dbReference type="PANTHER" id="PTHR45920">
    <property type="entry name" value="FORMIN HOMOLOGY 2 DOMAIN CONTAINING, ISOFORM I"/>
    <property type="match status" value="1"/>
</dbReference>
<feature type="coiled-coil region" evidence="2">
    <location>
        <begin position="809"/>
        <end position="836"/>
    </location>
</feature>
<organism evidence="6 7">
    <name type="scientific">Panagrellus redivivus</name>
    <name type="common">Microworm</name>
    <dbReference type="NCBI Taxonomy" id="6233"/>
    <lineage>
        <taxon>Eukaryota</taxon>
        <taxon>Metazoa</taxon>
        <taxon>Ecdysozoa</taxon>
        <taxon>Nematoda</taxon>
        <taxon>Chromadorea</taxon>
        <taxon>Rhabditida</taxon>
        <taxon>Tylenchina</taxon>
        <taxon>Panagrolaimomorpha</taxon>
        <taxon>Panagrolaimoidea</taxon>
        <taxon>Panagrolaimidae</taxon>
        <taxon>Panagrellus</taxon>
    </lineage>
</organism>
<dbReference type="Pfam" id="PF24959">
    <property type="entry name" value="FH3_FHOD1-3"/>
    <property type="match status" value="1"/>
</dbReference>
<dbReference type="WBParaSite" id="Pan_g17649.t1">
    <property type="protein sequence ID" value="Pan_g17649.t1"/>
    <property type="gene ID" value="Pan_g17649"/>
</dbReference>
<dbReference type="SUPFAM" id="SSF101447">
    <property type="entry name" value="Formin homology 2 domain (FH2 domain)"/>
    <property type="match status" value="1"/>
</dbReference>
<dbReference type="SMART" id="SM00498">
    <property type="entry name" value="FH2"/>
    <property type="match status" value="1"/>
</dbReference>
<dbReference type="GO" id="GO:0030866">
    <property type="term" value="P:cortical actin cytoskeleton organization"/>
    <property type="evidence" value="ECO:0007669"/>
    <property type="project" value="TreeGrafter"/>
</dbReference>
<dbReference type="InterPro" id="IPR016024">
    <property type="entry name" value="ARM-type_fold"/>
</dbReference>
<reference evidence="6" key="1">
    <citation type="journal article" date="2013" name="Genetics">
        <title>The draft genome and transcriptome of Panagrellus redivivus are shaped by the harsh demands of a free-living lifestyle.</title>
        <authorList>
            <person name="Srinivasan J."/>
            <person name="Dillman A.R."/>
            <person name="Macchietto M.G."/>
            <person name="Heikkinen L."/>
            <person name="Lakso M."/>
            <person name="Fracchia K.M."/>
            <person name="Antoshechkin I."/>
            <person name="Mortazavi A."/>
            <person name="Wong G."/>
            <person name="Sternberg P.W."/>
        </authorList>
    </citation>
    <scope>NUCLEOTIDE SEQUENCE [LARGE SCALE GENOMIC DNA]</scope>
    <source>
        <strain evidence="6">MT8872</strain>
    </source>
</reference>
<evidence type="ECO:0000313" key="6">
    <source>
        <dbReference type="Proteomes" id="UP000492821"/>
    </source>
</evidence>
<sequence length="1715" mass="191542">MKEPIRQPLMNMQHLKRRTSNSFTCLRGDEGKKSSLFTTVVVEIVINPNCGHLPLGRVRCILERYIQTTGTAIAQLRRNAGYWQVFGCSQSPSFGHTCVIGRRSLSPPFSKQNVIRKTPLQGCLFREEGDGFTPTPIGIHTDLFRCNSVLDRLAAWFIRFWKRISCFTLPKMGSKLKCYAIDLDDGPMPASTPKVASTSTYRPSFASPSTSSSSYLSSMTPKPSFSSSKYAMPSTSTPSKTYTSSASPSTSTSYQNSMDLPSFKPKSVPTINPIQLPSWRSSPSKPTPAPIIHDIVPLDNLSSTLERKAKAAASKPWYSTSVDSPAAQTSTLPRNQPSINWGSSTSPSSSVSRSKSFRDTSTYEDDTVIEVPPRKPNRSFAKVDYPSRQSSEEFLRHKTLYSTPKFDFNNNGNDLNQASVPPKQSDFQKRFPSIYSAEPEPPLSSMNSNRHGITKSDSIRQPVEFPKPFKPSVYDESPSWDSGPKINYAAMSSTLPSQSVKTNLPKLPAFPSTSPITAKPSKLDDYDGKMNSIRPTTMNWSPSAGSACKAVDEREKRKASMKKRSDVRDYDYPEPSDNQYGHTPVIENEPSGSQDYEWIFEDGLRSSLVLRQQPALRVKAIVDKLLHMSGRDQRRALFALKQIFQDDKDLVHEFVQSDGLDCLIKLGRISDQNHQNYILRALGQLMLYVDGMNGIIAHNETIQWLYELLDSPYRLVVKTALKLLLVFVEYTEANSLLLLAAISRIERSKQRHDWHSIVRILSERGAGDDEMLIYAMTIVNKTLAGVPDQDTFFDVVDSLDAQGFETITKNLLKMNNTQLNQQLELYERELKREDAALDSDSSGGDANLVKMRVNGSISTLPRPSELNGNGTTDRRSAMRRRQAEAEEMAKFNTNLSKISQQFENVDSKPIAPMSNGISNYNNVKKVEPAPVATPEYPPAPVVAPSWRKHEEVPTSASSSEELNNENRFIEHNNNNNASPNTIKKELGPIPAKIKLYDEPAPVQNGNEEKSESEEESGPRAPPPVMPNIFSPTESKEMTFEEPPPPPVKEPEPEPVKPAPKKDDSDDEGPANNVFAAALKKKALKVGSSNARKFEPKLSEADQQWREAASRIKEKPMIFDKLDFSENAKFEQDPLILVRAAQHQAEKNNPRGGMAGFGGGIPPPPPPGMGVPPPPPLFGGMNKNRESSVAPVSGVKLHWKPAQAEAPSIPLLQSKGTFWKKVENAPIIDTSKLARLFEQKTKEVAIKKPTSEAKPTVLQVLPLKRSQAINIGLTKLPPITVIPAAIKKFDKEVLNKDGIEKILSTMLPHDEEIVKIHDAMANNPDMTLGQAEQFLLNLSEIDCLSERLKLWLYMLDYGMAETDIAESLMDLNNAMKEVEGSETFKVAMGMLLSIGNALNGTDIKAFQLDYVSKAGEVKDPVHKYSLTHHLAEYMIDHYPDGTDLYSEFGAVSRSAKIDFDAVLENLRKLESDCKSCFTCIGRISQKDNNINMKNKVNKFLSDVAERVHGLKHVYNTTMNRWKTFLLYFGYAPEEINHQKPMNVFKMVNEFALEYRTNRDKILAMRKRMAEKRERNKTRGMMIGVAQKQAANNEGVNGLRKVEPNSMSMHERHAAMSQMLSSTNMGDDTLGRRIRGQPTPERQLIAAQTEALRKSPADGGIDAEDELLDGVVRTVTASTDSRPHDRRRARQFNRKSLRRTRTIRSDQLDGITNITSY</sequence>
<feature type="domain" description="GBD/FH3" evidence="4">
    <location>
        <begin position="559"/>
        <end position="910"/>
    </location>
</feature>
<feature type="region of interest" description="Disordered" evidence="3">
    <location>
        <begin position="406"/>
        <end position="426"/>
    </location>
</feature>
<feature type="compositionally biased region" description="Low complexity" evidence="3">
    <location>
        <begin position="236"/>
        <end position="253"/>
    </location>
</feature>
<dbReference type="InterPro" id="IPR056771">
    <property type="entry name" value="FH3_FHOD1-3-like"/>
</dbReference>
<dbReference type="Gene3D" id="1.25.10.10">
    <property type="entry name" value="Leucine-rich Repeat Variant"/>
    <property type="match status" value="1"/>
</dbReference>
<evidence type="ECO:0000313" key="7">
    <source>
        <dbReference type="WBParaSite" id="Pan_g17649.t1"/>
    </source>
</evidence>
<dbReference type="InterPro" id="IPR011989">
    <property type="entry name" value="ARM-like"/>
</dbReference>
<reference evidence="7" key="2">
    <citation type="submission" date="2020-10" db="UniProtKB">
        <authorList>
            <consortium name="WormBaseParasite"/>
        </authorList>
    </citation>
    <scope>IDENTIFICATION</scope>
</reference>
<dbReference type="PROSITE" id="PS51232">
    <property type="entry name" value="GBD_FH3"/>
    <property type="match status" value="1"/>
</dbReference>
<dbReference type="InterPro" id="IPR015425">
    <property type="entry name" value="FH2_Formin"/>
</dbReference>
<proteinExistence type="predicted"/>
<feature type="compositionally biased region" description="Polar residues" evidence="3">
    <location>
        <begin position="408"/>
        <end position="419"/>
    </location>
</feature>
<feature type="region of interest" description="Disordered" evidence="3">
    <location>
        <begin position="312"/>
        <end position="385"/>
    </location>
</feature>
<evidence type="ECO:0000256" key="2">
    <source>
        <dbReference type="SAM" id="Coils"/>
    </source>
</evidence>
<evidence type="ECO:0000256" key="3">
    <source>
        <dbReference type="SAM" id="MobiDB-lite"/>
    </source>
</evidence>
<feature type="domain" description="FH2" evidence="5">
    <location>
        <begin position="1183"/>
        <end position="1579"/>
    </location>
</feature>
<keyword evidence="1" id="KW-0009">Actin-binding</keyword>
<dbReference type="GO" id="GO:0005856">
    <property type="term" value="C:cytoskeleton"/>
    <property type="evidence" value="ECO:0007669"/>
    <property type="project" value="TreeGrafter"/>
</dbReference>
<dbReference type="Proteomes" id="UP000492821">
    <property type="component" value="Unassembled WGS sequence"/>
</dbReference>
<feature type="region of interest" description="Disordered" evidence="3">
    <location>
        <begin position="236"/>
        <end position="266"/>
    </location>
</feature>
<feature type="region of interest" description="Disordered" evidence="3">
    <location>
        <begin position="533"/>
        <end position="586"/>
    </location>
</feature>
<dbReference type="InterPro" id="IPR042201">
    <property type="entry name" value="FH2_Formin_sf"/>
</dbReference>
<accession>A0A7E4V9J0</accession>
<dbReference type="InterPro" id="IPR014768">
    <property type="entry name" value="GBD/FH3_dom"/>
</dbReference>
<feature type="compositionally biased region" description="Low complexity" evidence="3">
    <location>
        <begin position="203"/>
        <end position="217"/>
    </location>
</feature>
<feature type="compositionally biased region" description="Low complexity" evidence="3">
    <location>
        <begin position="338"/>
        <end position="354"/>
    </location>
</feature>
<dbReference type="Gene3D" id="1.20.58.2220">
    <property type="entry name" value="Formin, FH2 domain"/>
    <property type="match status" value="1"/>
</dbReference>
<dbReference type="GO" id="GO:0051015">
    <property type="term" value="F:actin filament binding"/>
    <property type="evidence" value="ECO:0007669"/>
    <property type="project" value="TreeGrafter"/>
</dbReference>
<feature type="region of interest" description="Disordered" evidence="3">
    <location>
        <begin position="997"/>
        <end position="1072"/>
    </location>
</feature>
<dbReference type="SUPFAM" id="SSF48371">
    <property type="entry name" value="ARM repeat"/>
    <property type="match status" value="1"/>
</dbReference>
<keyword evidence="2" id="KW-0175">Coiled coil</keyword>
<dbReference type="PANTHER" id="PTHR45920:SF4">
    <property type="entry name" value="FORMIN HOMOLOGY 2 DOMAIN CONTAINING, ISOFORM I"/>
    <property type="match status" value="1"/>
</dbReference>
<evidence type="ECO:0000259" key="5">
    <source>
        <dbReference type="PROSITE" id="PS51444"/>
    </source>
</evidence>
<evidence type="ECO:0000256" key="1">
    <source>
        <dbReference type="ARBA" id="ARBA00023203"/>
    </source>
</evidence>
<feature type="region of interest" description="Disordered" evidence="3">
    <location>
        <begin position="191"/>
        <end position="217"/>
    </location>
</feature>
<name>A0A7E4V9J0_PANRE</name>
<protein>
    <submittedName>
        <fullName evidence="7">GBD/FH3 domain-containing protein</fullName>
    </submittedName>
</protein>